<dbReference type="InterPro" id="IPR008889">
    <property type="entry name" value="VQ"/>
</dbReference>
<accession>A0A9E7JV78</accession>
<evidence type="ECO:0000313" key="2">
    <source>
        <dbReference type="EMBL" id="URD93689.1"/>
    </source>
</evidence>
<proteinExistence type="predicted"/>
<dbReference type="AlphaFoldDB" id="A0A9E7JV78"/>
<dbReference type="EMBL" id="CP097505">
    <property type="protein sequence ID" value="URD93689.1"/>
    <property type="molecule type" value="Genomic_DNA"/>
</dbReference>
<dbReference type="GO" id="GO:0005634">
    <property type="term" value="C:nucleus"/>
    <property type="evidence" value="ECO:0007669"/>
    <property type="project" value="TreeGrafter"/>
</dbReference>
<dbReference type="OrthoDB" id="780868at2759"/>
<dbReference type="GO" id="GO:0006970">
    <property type="term" value="P:response to osmotic stress"/>
    <property type="evidence" value="ECO:0007669"/>
    <property type="project" value="TreeGrafter"/>
</dbReference>
<evidence type="ECO:0000259" key="1">
    <source>
        <dbReference type="Pfam" id="PF05678"/>
    </source>
</evidence>
<organism evidence="2 3">
    <name type="scientific">Musa troglodytarum</name>
    <name type="common">fe'i banana</name>
    <dbReference type="NCBI Taxonomy" id="320322"/>
    <lineage>
        <taxon>Eukaryota</taxon>
        <taxon>Viridiplantae</taxon>
        <taxon>Streptophyta</taxon>
        <taxon>Embryophyta</taxon>
        <taxon>Tracheophyta</taxon>
        <taxon>Spermatophyta</taxon>
        <taxon>Magnoliopsida</taxon>
        <taxon>Liliopsida</taxon>
        <taxon>Zingiberales</taxon>
        <taxon>Musaceae</taxon>
        <taxon>Musa</taxon>
    </lineage>
</organism>
<protein>
    <submittedName>
        <fullName evidence="2">VQ motif</fullName>
    </submittedName>
</protein>
<dbReference type="InterPro" id="IPR039609">
    <property type="entry name" value="VQ_15/22"/>
</dbReference>
<evidence type="ECO:0000313" key="3">
    <source>
        <dbReference type="Proteomes" id="UP001055439"/>
    </source>
</evidence>
<feature type="domain" description="VQ" evidence="1">
    <location>
        <begin position="170"/>
        <end position="192"/>
    </location>
</feature>
<sequence>MRLSDSRDVEDTWLDARAFSAPRHRLLKRLPKDLLLHSHHHLPFASSSSSSSSSSLPWNALRSSSCRMMNMSEDCTVLDPLMYHPESRWFSEAFTGDNEGLARVLRISPSDTSSSGAFHDILSSFYPLPVQHQLDPPSLADAVCRRVNPLGPAPAARVSKRLRRSRPSKRSPTTYIKADAANFREMVQWVTGVRLGGEEPGERPMLPMVAARTPSPQLFLPTLDTSAVFLDRQEPVPLAAGSLVPPTSDFDLLFPGFPTLESWGDM</sequence>
<dbReference type="Proteomes" id="UP001055439">
    <property type="component" value="Chromosome 3"/>
</dbReference>
<gene>
    <name evidence="2" type="ORF">MUK42_00919</name>
</gene>
<dbReference type="PANTHER" id="PTHR33179:SF9">
    <property type="entry name" value="OS01G0278000 PROTEIN"/>
    <property type="match status" value="1"/>
</dbReference>
<dbReference type="GO" id="GO:0005516">
    <property type="term" value="F:calmodulin binding"/>
    <property type="evidence" value="ECO:0007669"/>
    <property type="project" value="TreeGrafter"/>
</dbReference>
<reference evidence="2" key="1">
    <citation type="submission" date="2022-05" db="EMBL/GenBank/DDBJ databases">
        <title>The Musa troglodytarum L. genome provides insights into the mechanism of non-climacteric behaviour and enrichment of carotenoids.</title>
        <authorList>
            <person name="Wang J."/>
        </authorList>
    </citation>
    <scope>NUCLEOTIDE SEQUENCE</scope>
    <source>
        <tissue evidence="2">Leaf</tissue>
    </source>
</reference>
<name>A0A9E7JV78_9LILI</name>
<dbReference type="Pfam" id="PF05678">
    <property type="entry name" value="VQ"/>
    <property type="match status" value="1"/>
</dbReference>
<keyword evidence="3" id="KW-1185">Reference proteome</keyword>
<dbReference type="PANTHER" id="PTHR33179">
    <property type="entry name" value="VQ MOTIF-CONTAINING PROTEIN"/>
    <property type="match status" value="1"/>
</dbReference>